<dbReference type="InterPro" id="IPR050300">
    <property type="entry name" value="GDXG_lipolytic_enzyme"/>
</dbReference>
<dbReference type="Gene3D" id="3.40.50.1820">
    <property type="entry name" value="alpha/beta hydrolase"/>
    <property type="match status" value="1"/>
</dbReference>
<evidence type="ECO:0000259" key="2">
    <source>
        <dbReference type="Pfam" id="PF07859"/>
    </source>
</evidence>
<evidence type="ECO:0000313" key="4">
    <source>
        <dbReference type="Proteomes" id="UP001642482"/>
    </source>
</evidence>
<organism evidence="3 4">
    <name type="scientific">Sporothrix eucalyptigena</name>
    <dbReference type="NCBI Taxonomy" id="1812306"/>
    <lineage>
        <taxon>Eukaryota</taxon>
        <taxon>Fungi</taxon>
        <taxon>Dikarya</taxon>
        <taxon>Ascomycota</taxon>
        <taxon>Pezizomycotina</taxon>
        <taxon>Sordariomycetes</taxon>
        <taxon>Sordariomycetidae</taxon>
        <taxon>Ophiostomatales</taxon>
        <taxon>Ophiostomataceae</taxon>
        <taxon>Sporothrix</taxon>
    </lineage>
</organism>
<protein>
    <recommendedName>
        <fullName evidence="2">Alpha/beta hydrolase fold-3 domain-containing protein</fullName>
    </recommendedName>
</protein>
<proteinExistence type="predicted"/>
<reference evidence="3 4" key="1">
    <citation type="submission" date="2024-01" db="EMBL/GenBank/DDBJ databases">
        <authorList>
            <person name="Allen C."/>
            <person name="Tagirdzhanova G."/>
        </authorList>
    </citation>
    <scope>NUCLEOTIDE SEQUENCE [LARGE SCALE GENOMIC DNA]</scope>
</reference>
<gene>
    <name evidence="3" type="ORF">SEUCBS140593_009531</name>
</gene>
<dbReference type="InterPro" id="IPR013094">
    <property type="entry name" value="AB_hydrolase_3"/>
</dbReference>
<accession>A0ABP0CX85</accession>
<evidence type="ECO:0000256" key="1">
    <source>
        <dbReference type="ARBA" id="ARBA00022801"/>
    </source>
</evidence>
<name>A0ABP0CX85_9PEZI</name>
<comment type="caution">
    <text evidence="3">The sequence shown here is derived from an EMBL/GenBank/DDBJ whole genome shotgun (WGS) entry which is preliminary data.</text>
</comment>
<dbReference type="PANTHER" id="PTHR48081">
    <property type="entry name" value="AB HYDROLASE SUPERFAMILY PROTEIN C4A8.06C"/>
    <property type="match status" value="1"/>
</dbReference>
<sequence length="356" mass="39001">MSTEPKDANIAAADMATFTIDANIIEAINGDFLSKVLKINLQGGPTDPLDYISARKWLETDYRPLPKTPLPTKTARETVSVDIQNVTVTYNETESFNVRVYQPQTNGLRPAILAYHGGGWIHGYSELEDDALSFLASETRAVIFGVDYRLAPEYPFPVPHNDSYEALNFVTKNSAAYNVDPARIGLWGCSAGGNLAASVALRDAQEHETTRICHASLLVPAVCPPSEQPPALQVPTASFPFFNAQTTNPFILQRGQDLWEVYAGDKKNLSHKYFAPLLAAPPANHCPLHIVVAGVDVLRDEGIAYAMQYRDAGIDTQLEIVPGAPHGLLVANTAWVSRQFWTNQVRVLNAALHTSF</sequence>
<feature type="domain" description="Alpha/beta hydrolase fold-3" evidence="2">
    <location>
        <begin position="113"/>
        <end position="328"/>
    </location>
</feature>
<dbReference type="Proteomes" id="UP001642482">
    <property type="component" value="Unassembled WGS sequence"/>
</dbReference>
<dbReference type="Pfam" id="PF07859">
    <property type="entry name" value="Abhydrolase_3"/>
    <property type="match status" value="1"/>
</dbReference>
<evidence type="ECO:0000313" key="3">
    <source>
        <dbReference type="EMBL" id="CAK7236177.1"/>
    </source>
</evidence>
<dbReference type="InterPro" id="IPR029058">
    <property type="entry name" value="AB_hydrolase_fold"/>
</dbReference>
<keyword evidence="1" id="KW-0378">Hydrolase</keyword>
<dbReference type="SUPFAM" id="SSF53474">
    <property type="entry name" value="alpha/beta-Hydrolases"/>
    <property type="match status" value="1"/>
</dbReference>
<keyword evidence="4" id="KW-1185">Reference proteome</keyword>
<dbReference type="EMBL" id="CAWUHD010000158">
    <property type="protein sequence ID" value="CAK7236177.1"/>
    <property type="molecule type" value="Genomic_DNA"/>
</dbReference>
<dbReference type="PANTHER" id="PTHR48081:SF8">
    <property type="entry name" value="ALPHA_BETA HYDROLASE FOLD-3 DOMAIN-CONTAINING PROTEIN-RELATED"/>
    <property type="match status" value="1"/>
</dbReference>